<evidence type="ECO:0000259" key="2">
    <source>
        <dbReference type="Pfam" id="PF06580"/>
    </source>
</evidence>
<dbReference type="RefSeq" id="WP_309941937.1">
    <property type="nucleotide sequence ID" value="NZ_AP025305.1"/>
</dbReference>
<feature type="transmembrane region" description="Helical" evidence="1">
    <location>
        <begin position="6"/>
        <end position="25"/>
    </location>
</feature>
<keyword evidence="3" id="KW-0808">Transferase</keyword>
<dbReference type="PANTHER" id="PTHR34220">
    <property type="entry name" value="SENSOR HISTIDINE KINASE YPDA"/>
    <property type="match status" value="1"/>
</dbReference>
<evidence type="ECO:0000256" key="1">
    <source>
        <dbReference type="SAM" id="Phobius"/>
    </source>
</evidence>
<name>A0AAE3XRE9_9BACT</name>
<dbReference type="GO" id="GO:0000155">
    <property type="term" value="F:phosphorelay sensor kinase activity"/>
    <property type="evidence" value="ECO:0007669"/>
    <property type="project" value="InterPro"/>
</dbReference>
<dbReference type="Pfam" id="PF06580">
    <property type="entry name" value="His_kinase"/>
    <property type="match status" value="1"/>
</dbReference>
<keyword evidence="1" id="KW-0812">Transmembrane</keyword>
<sequence>MNTFGTTYAAIRSSGILIVLVVAFWINKKILLPQFILIENKKIGLYIICLIALLACAGTIDYFVDMFAFTQIENSVYEKLLEELEEWLKNPDFSFNEFHESFLDGIFLVSPAIFVLIFINLLYELQERDKKKDKQKRELAEQKMQTELKFLKSQINPHFLFNALSSLYTMSYMKMEGTTENIAKLSDMLRYLLYECNEEEVSLQKELDYLNSFIGFQLMKINHPENVKFTANIQTPDTKIEPMLLEPLVENAFKYSGIDKYDDAYINIEFTQTNKQLTFNIQNSLSKANTASNTNGGIGIENIQKRLELRYKNRYELSVDQSTNVYSLQLKITL</sequence>
<dbReference type="EMBL" id="JAVDQD010000007">
    <property type="protein sequence ID" value="MDR6241295.1"/>
    <property type="molecule type" value="Genomic_DNA"/>
</dbReference>
<reference evidence="3" key="1">
    <citation type="submission" date="2023-07" db="EMBL/GenBank/DDBJ databases">
        <title>Genomic Encyclopedia of Type Strains, Phase IV (KMG-IV): sequencing the most valuable type-strain genomes for metagenomic binning, comparative biology and taxonomic classification.</title>
        <authorList>
            <person name="Goeker M."/>
        </authorList>
    </citation>
    <scope>NUCLEOTIDE SEQUENCE</scope>
    <source>
        <strain evidence="3">DSM 26174</strain>
    </source>
</reference>
<accession>A0AAE3XRE9</accession>
<keyword evidence="1" id="KW-1133">Transmembrane helix</keyword>
<keyword evidence="1" id="KW-0472">Membrane</keyword>
<evidence type="ECO:0000313" key="3">
    <source>
        <dbReference type="EMBL" id="MDR6241295.1"/>
    </source>
</evidence>
<evidence type="ECO:0000313" key="4">
    <source>
        <dbReference type="Proteomes" id="UP001185092"/>
    </source>
</evidence>
<dbReference type="InterPro" id="IPR036890">
    <property type="entry name" value="HATPase_C_sf"/>
</dbReference>
<dbReference type="InterPro" id="IPR010559">
    <property type="entry name" value="Sig_transdc_His_kin_internal"/>
</dbReference>
<comment type="caution">
    <text evidence="3">The sequence shown here is derived from an EMBL/GenBank/DDBJ whole genome shotgun (WGS) entry which is preliminary data.</text>
</comment>
<keyword evidence="3" id="KW-0418">Kinase</keyword>
<dbReference type="InterPro" id="IPR050640">
    <property type="entry name" value="Bact_2-comp_sensor_kinase"/>
</dbReference>
<keyword evidence="4" id="KW-1185">Reference proteome</keyword>
<dbReference type="Proteomes" id="UP001185092">
    <property type="component" value="Unassembled WGS sequence"/>
</dbReference>
<dbReference type="AlphaFoldDB" id="A0AAE3XRE9"/>
<organism evidence="3 4">
    <name type="scientific">Aureibacter tunicatorum</name>
    <dbReference type="NCBI Taxonomy" id="866807"/>
    <lineage>
        <taxon>Bacteria</taxon>
        <taxon>Pseudomonadati</taxon>
        <taxon>Bacteroidota</taxon>
        <taxon>Cytophagia</taxon>
        <taxon>Cytophagales</taxon>
        <taxon>Persicobacteraceae</taxon>
        <taxon>Aureibacter</taxon>
    </lineage>
</organism>
<dbReference type="Gene3D" id="3.30.565.10">
    <property type="entry name" value="Histidine kinase-like ATPase, C-terminal domain"/>
    <property type="match status" value="1"/>
</dbReference>
<dbReference type="GO" id="GO:0016020">
    <property type="term" value="C:membrane"/>
    <property type="evidence" value="ECO:0007669"/>
    <property type="project" value="InterPro"/>
</dbReference>
<feature type="transmembrane region" description="Helical" evidence="1">
    <location>
        <begin position="102"/>
        <end position="123"/>
    </location>
</feature>
<feature type="transmembrane region" description="Helical" evidence="1">
    <location>
        <begin position="45"/>
        <end position="64"/>
    </location>
</feature>
<protein>
    <submittedName>
        <fullName evidence="3">Sensor histidine kinase YesM</fullName>
    </submittedName>
</protein>
<dbReference type="PANTHER" id="PTHR34220:SF7">
    <property type="entry name" value="SENSOR HISTIDINE KINASE YPDA"/>
    <property type="match status" value="1"/>
</dbReference>
<feature type="domain" description="Signal transduction histidine kinase internal region" evidence="2">
    <location>
        <begin position="146"/>
        <end position="221"/>
    </location>
</feature>
<gene>
    <name evidence="3" type="ORF">HNQ88_004373</name>
</gene>
<proteinExistence type="predicted"/>